<organism evidence="1 2">
    <name type="scientific">Pleuronectes platessa</name>
    <name type="common">European plaice</name>
    <dbReference type="NCBI Taxonomy" id="8262"/>
    <lineage>
        <taxon>Eukaryota</taxon>
        <taxon>Metazoa</taxon>
        <taxon>Chordata</taxon>
        <taxon>Craniata</taxon>
        <taxon>Vertebrata</taxon>
        <taxon>Euteleostomi</taxon>
        <taxon>Actinopterygii</taxon>
        <taxon>Neopterygii</taxon>
        <taxon>Teleostei</taxon>
        <taxon>Neoteleostei</taxon>
        <taxon>Acanthomorphata</taxon>
        <taxon>Carangaria</taxon>
        <taxon>Pleuronectiformes</taxon>
        <taxon>Pleuronectoidei</taxon>
        <taxon>Pleuronectidae</taxon>
        <taxon>Pleuronectes</taxon>
    </lineage>
</organism>
<reference evidence="1" key="1">
    <citation type="submission" date="2020-03" db="EMBL/GenBank/DDBJ databases">
        <authorList>
            <person name="Weist P."/>
        </authorList>
    </citation>
    <scope>NUCLEOTIDE SEQUENCE</scope>
</reference>
<gene>
    <name evidence="1" type="ORF">PLEPLA_LOCUS8354</name>
</gene>
<evidence type="ECO:0000313" key="1">
    <source>
        <dbReference type="EMBL" id="CAB1420479.1"/>
    </source>
</evidence>
<accession>A0A9N7TYI9</accession>
<dbReference type="AlphaFoldDB" id="A0A9N7TYI9"/>
<name>A0A9N7TYI9_PLEPL</name>
<proteinExistence type="predicted"/>
<keyword evidence="2" id="KW-1185">Reference proteome</keyword>
<comment type="caution">
    <text evidence="1">The sequence shown here is derived from an EMBL/GenBank/DDBJ whole genome shotgun (WGS) entry which is preliminary data.</text>
</comment>
<protein>
    <submittedName>
        <fullName evidence="1">Uncharacterized protein</fullName>
    </submittedName>
</protein>
<dbReference type="EMBL" id="CADEAL010000458">
    <property type="protein sequence ID" value="CAB1420479.1"/>
    <property type="molecule type" value="Genomic_DNA"/>
</dbReference>
<sequence length="127" mass="13051">MAEPSAGPGLPPTQQPANAFQSTVAFSIGGRHTGIRGRDRHTQLPHDTCYSSAGSYASTISGAVEGLAWSERSSTGQTLTLGQMDNGLQALSPPDHTLLLPALMMVVPLTSAFALPLSSPSSSPSCS</sequence>
<dbReference type="Proteomes" id="UP001153269">
    <property type="component" value="Unassembled WGS sequence"/>
</dbReference>
<evidence type="ECO:0000313" key="2">
    <source>
        <dbReference type="Proteomes" id="UP001153269"/>
    </source>
</evidence>